<feature type="transmembrane region" description="Helical" evidence="1">
    <location>
        <begin position="153"/>
        <end position="178"/>
    </location>
</feature>
<dbReference type="Proteomes" id="UP000251995">
    <property type="component" value="Chromosome"/>
</dbReference>
<dbReference type="EMBL" id="CP025198">
    <property type="protein sequence ID" value="AXE40060.1"/>
    <property type="molecule type" value="Genomic_DNA"/>
</dbReference>
<feature type="transmembrane region" description="Helical" evidence="1">
    <location>
        <begin position="6"/>
        <end position="27"/>
    </location>
</feature>
<evidence type="ECO:0000313" key="2">
    <source>
        <dbReference type="EMBL" id="AXE40060.1"/>
    </source>
</evidence>
<organism evidence="2 3">
    <name type="scientific">Acidipropionibacterium virtanenii</name>
    <dbReference type="NCBI Taxonomy" id="2057246"/>
    <lineage>
        <taxon>Bacteria</taxon>
        <taxon>Bacillati</taxon>
        <taxon>Actinomycetota</taxon>
        <taxon>Actinomycetes</taxon>
        <taxon>Propionibacteriales</taxon>
        <taxon>Propionibacteriaceae</taxon>
        <taxon>Acidipropionibacterium</taxon>
    </lineage>
</organism>
<feature type="transmembrane region" description="Helical" evidence="1">
    <location>
        <begin position="121"/>
        <end position="141"/>
    </location>
</feature>
<keyword evidence="1" id="KW-0812">Transmembrane</keyword>
<keyword evidence="1" id="KW-1133">Transmembrane helix</keyword>
<gene>
    <name evidence="2" type="ORF">JS278_02926</name>
</gene>
<evidence type="ECO:0000256" key="1">
    <source>
        <dbReference type="SAM" id="Phobius"/>
    </source>
</evidence>
<dbReference type="AlphaFoldDB" id="A0A344UXR2"/>
<keyword evidence="1" id="KW-0472">Membrane</keyword>
<evidence type="ECO:0000313" key="3">
    <source>
        <dbReference type="Proteomes" id="UP000251995"/>
    </source>
</evidence>
<sequence length="208" mass="22735">MIDSSGYLSAQAVILLLQVSALVWGIVHAARLARVRRRLALSLDDVAPPPPDYINAVQLDDARLYRRDDRTPVVRALVAGLAWVSRFLDDLGRGADDFTPAPSSGQIQQTFNARRSPRRGFVSAICLLTLAWLGLTVLTFGPISDRIPGDASLLIVIVASGAVQLGVLFIIGGVRMSIDSSFRKRIFRLRRESAALTARAPIKRSRHP</sequence>
<keyword evidence="3" id="KW-1185">Reference proteome</keyword>
<name>A0A344UXR2_9ACTN</name>
<proteinExistence type="predicted"/>
<accession>A0A344UXR2</accession>
<dbReference type="KEGG" id="acij:JS278_02926"/>
<protein>
    <submittedName>
        <fullName evidence="2">Uncharacterized protein</fullName>
    </submittedName>
</protein>
<reference evidence="2 3" key="1">
    <citation type="submission" date="2017-12" db="EMBL/GenBank/DDBJ databases">
        <title>The whole genome sequence of the Acidipropionibacterium virtanenii sp. nov. type strain JS278.</title>
        <authorList>
            <person name="Laine P."/>
            <person name="Deptula P."/>
            <person name="Varmanen P."/>
            <person name="Auvinen P."/>
        </authorList>
    </citation>
    <scope>NUCLEOTIDE SEQUENCE [LARGE SCALE GENOMIC DNA]</scope>
    <source>
        <strain evidence="2 3">JS278</strain>
    </source>
</reference>